<dbReference type="AlphaFoldDB" id="A0A811KV87"/>
<keyword evidence="1" id="KW-1133">Transmembrane helix</keyword>
<name>A0A811KV87_9BILA</name>
<keyword evidence="1" id="KW-0472">Membrane</keyword>
<keyword evidence="1" id="KW-0812">Transmembrane</keyword>
<keyword evidence="3" id="KW-1185">Reference proteome</keyword>
<sequence>MSKLLSAPRISYKLCRSFARTSTSHADKENVTQIDLLKRRLEEEQEKRKHRKDYFHEEEIAGELRKWNYRSEFVDRHKMDQDHTRIWASFGLIILVGFGAFVMVKSSVVQSRKEQMAERQRIRKEMVGGPLPIVED</sequence>
<organism evidence="2 3">
    <name type="scientific">Bursaphelenchus okinawaensis</name>
    <dbReference type="NCBI Taxonomy" id="465554"/>
    <lineage>
        <taxon>Eukaryota</taxon>
        <taxon>Metazoa</taxon>
        <taxon>Ecdysozoa</taxon>
        <taxon>Nematoda</taxon>
        <taxon>Chromadorea</taxon>
        <taxon>Rhabditida</taxon>
        <taxon>Tylenchina</taxon>
        <taxon>Tylenchomorpha</taxon>
        <taxon>Aphelenchoidea</taxon>
        <taxon>Aphelenchoididae</taxon>
        <taxon>Bursaphelenchus</taxon>
    </lineage>
</organism>
<dbReference type="OrthoDB" id="5808865at2759"/>
<evidence type="ECO:0000313" key="2">
    <source>
        <dbReference type="EMBL" id="CAD5218782.1"/>
    </source>
</evidence>
<protein>
    <submittedName>
        <fullName evidence="2">Uncharacterized protein</fullName>
    </submittedName>
</protein>
<proteinExistence type="predicted"/>
<gene>
    <name evidence="2" type="ORF">BOKJ2_LOCUS7992</name>
</gene>
<dbReference type="EMBL" id="CAJFCW020000004">
    <property type="protein sequence ID" value="CAG9111694.1"/>
    <property type="molecule type" value="Genomic_DNA"/>
</dbReference>
<dbReference type="Proteomes" id="UP000614601">
    <property type="component" value="Unassembled WGS sequence"/>
</dbReference>
<evidence type="ECO:0000256" key="1">
    <source>
        <dbReference type="SAM" id="Phobius"/>
    </source>
</evidence>
<evidence type="ECO:0000313" key="3">
    <source>
        <dbReference type="Proteomes" id="UP000614601"/>
    </source>
</evidence>
<accession>A0A811KV87</accession>
<dbReference type="EMBL" id="CAJFDH010000004">
    <property type="protein sequence ID" value="CAD5218782.1"/>
    <property type="molecule type" value="Genomic_DNA"/>
</dbReference>
<feature type="transmembrane region" description="Helical" evidence="1">
    <location>
        <begin position="86"/>
        <end position="104"/>
    </location>
</feature>
<comment type="caution">
    <text evidence="2">The sequence shown here is derived from an EMBL/GenBank/DDBJ whole genome shotgun (WGS) entry which is preliminary data.</text>
</comment>
<reference evidence="2" key="1">
    <citation type="submission" date="2020-09" db="EMBL/GenBank/DDBJ databases">
        <authorList>
            <person name="Kikuchi T."/>
        </authorList>
    </citation>
    <scope>NUCLEOTIDE SEQUENCE</scope>
    <source>
        <strain evidence="2">SH1</strain>
    </source>
</reference>
<dbReference type="Proteomes" id="UP000783686">
    <property type="component" value="Unassembled WGS sequence"/>
</dbReference>